<keyword evidence="1" id="KW-1133">Transmembrane helix</keyword>
<dbReference type="PATRIC" id="fig|1420583.3.peg.2345"/>
<keyword evidence="1" id="KW-0812">Transmembrane</keyword>
<protein>
    <submittedName>
        <fullName evidence="2">Uncharacterized protein</fullName>
    </submittedName>
</protein>
<name>A0A0J8ALZ6_9SPHN</name>
<feature type="transmembrane region" description="Helical" evidence="1">
    <location>
        <begin position="83"/>
        <end position="103"/>
    </location>
</feature>
<feature type="transmembrane region" description="Helical" evidence="1">
    <location>
        <begin position="115"/>
        <end position="138"/>
    </location>
</feature>
<sequence length="143" mass="14685">MSAAPALPIARQAGIGFAINATLSLAFFLGIFGMVARPLTWGAPDALGLDFVPQSIAVALMSALVPSLIARTRLGRRVSTRTIILRAFGFAIGGAVLGGLLAWATGAVAQSPVAWGQALAIKLLYGGSLGALITILALKRMTR</sequence>
<dbReference type="Proteomes" id="UP000052232">
    <property type="component" value="Unassembled WGS sequence"/>
</dbReference>
<accession>A0A0J8ALZ6</accession>
<keyword evidence="1" id="KW-0472">Membrane</keyword>
<feature type="transmembrane region" description="Helical" evidence="1">
    <location>
        <begin position="12"/>
        <end position="36"/>
    </location>
</feature>
<dbReference type="AlphaFoldDB" id="A0A0J8ALZ6"/>
<evidence type="ECO:0000313" key="2">
    <source>
        <dbReference type="EMBL" id="KMS55595.1"/>
    </source>
</evidence>
<gene>
    <name evidence="2" type="ORF">V473_12695</name>
</gene>
<dbReference type="EMBL" id="JACT01000002">
    <property type="protein sequence ID" value="KMS55595.1"/>
    <property type="molecule type" value="Genomic_DNA"/>
</dbReference>
<keyword evidence="3" id="KW-1185">Reference proteome</keyword>
<feature type="transmembrane region" description="Helical" evidence="1">
    <location>
        <begin position="51"/>
        <end position="71"/>
    </location>
</feature>
<comment type="caution">
    <text evidence="2">The sequence shown here is derived from an EMBL/GenBank/DDBJ whole genome shotgun (WGS) entry which is preliminary data.</text>
</comment>
<evidence type="ECO:0000313" key="3">
    <source>
        <dbReference type="Proteomes" id="UP000052232"/>
    </source>
</evidence>
<dbReference type="RefSeq" id="WP_066603941.1">
    <property type="nucleotide sequence ID" value="NZ_KQ130434.1"/>
</dbReference>
<evidence type="ECO:0000256" key="1">
    <source>
        <dbReference type="SAM" id="Phobius"/>
    </source>
</evidence>
<proteinExistence type="predicted"/>
<reference evidence="2 3" key="1">
    <citation type="journal article" date="2015" name="G3 (Bethesda)">
        <title>Insights into Ongoing Evolution of the Hexachlorocyclohexane Catabolic Pathway from Comparative Genomics of Ten Sphingomonadaceae Strains.</title>
        <authorList>
            <person name="Pearce S.L."/>
            <person name="Oakeshott J.G."/>
            <person name="Pandey G."/>
        </authorList>
    </citation>
    <scope>NUCLEOTIDE SEQUENCE [LARGE SCALE GENOMIC DNA]</scope>
    <source>
        <strain evidence="2 3">LL01</strain>
    </source>
</reference>
<dbReference type="STRING" id="1420583.V473_12695"/>
<organism evidence="2 3">
    <name type="scientific">Sphingobium cupriresistens LL01</name>
    <dbReference type="NCBI Taxonomy" id="1420583"/>
    <lineage>
        <taxon>Bacteria</taxon>
        <taxon>Pseudomonadati</taxon>
        <taxon>Pseudomonadota</taxon>
        <taxon>Alphaproteobacteria</taxon>
        <taxon>Sphingomonadales</taxon>
        <taxon>Sphingomonadaceae</taxon>
        <taxon>Sphingobium</taxon>
    </lineage>
</organism>